<dbReference type="PANTHER" id="PTHR33055">
    <property type="entry name" value="TRANSPOSASE FOR INSERTION SEQUENCE ELEMENT IS1111A"/>
    <property type="match status" value="1"/>
</dbReference>
<dbReference type="RefSeq" id="WP_218142077.1">
    <property type="nucleotide sequence ID" value="NZ_FOTI01000050.1"/>
</dbReference>
<dbReference type="GO" id="GO:0003677">
    <property type="term" value="F:DNA binding"/>
    <property type="evidence" value="ECO:0007669"/>
    <property type="project" value="InterPro"/>
</dbReference>
<sequence length="136" mass="15612">MNQPVLSIDVSKSYSYAKPFVAYQKPYSKPFSFKHTYANASDVINLLLALEVKTGVKPLIVMEATGNFSKPIKSFFSESGYHVIELNPILTHKQKKNSIRKVKTDPLDTNRIAEVFYLNKFTAKRIFLNIVMRFVF</sequence>
<dbReference type="AlphaFoldDB" id="A0A1I4M8E6"/>
<organism evidence="2 3">
    <name type="scientific">Halanaerobium salsuginis</name>
    <dbReference type="NCBI Taxonomy" id="29563"/>
    <lineage>
        <taxon>Bacteria</taxon>
        <taxon>Bacillati</taxon>
        <taxon>Bacillota</taxon>
        <taxon>Clostridia</taxon>
        <taxon>Halanaerobiales</taxon>
        <taxon>Halanaerobiaceae</taxon>
        <taxon>Halanaerobium</taxon>
    </lineage>
</organism>
<dbReference type="Proteomes" id="UP000199006">
    <property type="component" value="Unassembled WGS sequence"/>
</dbReference>
<proteinExistence type="predicted"/>
<dbReference type="Pfam" id="PF01548">
    <property type="entry name" value="DEDD_Tnp_IS110"/>
    <property type="match status" value="1"/>
</dbReference>
<dbReference type="GO" id="GO:0004803">
    <property type="term" value="F:transposase activity"/>
    <property type="evidence" value="ECO:0007669"/>
    <property type="project" value="InterPro"/>
</dbReference>
<dbReference type="PANTHER" id="PTHR33055:SF17">
    <property type="entry name" value="THIRD ORF IN TRANSPOSON ISC1491"/>
    <property type="match status" value="1"/>
</dbReference>
<keyword evidence="3" id="KW-1185">Reference proteome</keyword>
<gene>
    <name evidence="2" type="ORF">SAMN02983006_02527</name>
</gene>
<dbReference type="InterPro" id="IPR047650">
    <property type="entry name" value="Transpos_IS110"/>
</dbReference>
<dbReference type="GO" id="GO:0006313">
    <property type="term" value="P:DNA transposition"/>
    <property type="evidence" value="ECO:0007669"/>
    <property type="project" value="InterPro"/>
</dbReference>
<reference evidence="2 3" key="1">
    <citation type="submission" date="2016-10" db="EMBL/GenBank/DDBJ databases">
        <authorList>
            <person name="de Groot N.N."/>
        </authorList>
    </citation>
    <scope>NUCLEOTIDE SEQUENCE [LARGE SCALE GENOMIC DNA]</scope>
    <source>
        <strain evidence="2 3">ATCC 51327</strain>
    </source>
</reference>
<dbReference type="EMBL" id="FOTI01000050">
    <property type="protein sequence ID" value="SFL99406.1"/>
    <property type="molecule type" value="Genomic_DNA"/>
</dbReference>
<dbReference type="InterPro" id="IPR002525">
    <property type="entry name" value="Transp_IS110-like_N"/>
</dbReference>
<protein>
    <submittedName>
        <fullName evidence="2">Transposase</fullName>
    </submittedName>
</protein>
<accession>A0A1I4M8E6</accession>
<feature type="domain" description="Transposase IS110-like N-terminal" evidence="1">
    <location>
        <begin position="33"/>
        <end position="117"/>
    </location>
</feature>
<dbReference type="STRING" id="29563.SAMN02983006_02527"/>
<evidence type="ECO:0000259" key="1">
    <source>
        <dbReference type="Pfam" id="PF01548"/>
    </source>
</evidence>
<evidence type="ECO:0000313" key="3">
    <source>
        <dbReference type="Proteomes" id="UP000199006"/>
    </source>
</evidence>
<name>A0A1I4M8E6_9FIRM</name>
<evidence type="ECO:0000313" key="2">
    <source>
        <dbReference type="EMBL" id="SFL99406.1"/>
    </source>
</evidence>